<organism evidence="1 2">
    <name type="scientific">Ophiocordyceps sinensis</name>
    <dbReference type="NCBI Taxonomy" id="72228"/>
    <lineage>
        <taxon>Eukaryota</taxon>
        <taxon>Fungi</taxon>
        <taxon>Dikarya</taxon>
        <taxon>Ascomycota</taxon>
        <taxon>Pezizomycotina</taxon>
        <taxon>Sordariomycetes</taxon>
        <taxon>Hypocreomycetidae</taxon>
        <taxon>Hypocreales</taxon>
        <taxon>Ophiocordycipitaceae</taxon>
        <taxon>Ophiocordyceps</taxon>
    </lineage>
</organism>
<keyword evidence="2" id="KW-1185">Reference proteome</keyword>
<dbReference type="OrthoDB" id="6474464at2759"/>
<dbReference type="EMBL" id="JAAVMX010000009">
    <property type="protein sequence ID" value="KAF4504515.1"/>
    <property type="molecule type" value="Genomic_DNA"/>
</dbReference>
<evidence type="ECO:0000313" key="1">
    <source>
        <dbReference type="EMBL" id="KAF4504515.1"/>
    </source>
</evidence>
<reference evidence="1 2" key="1">
    <citation type="journal article" date="2020" name="Genome Biol. Evol.">
        <title>A new high-quality draft genome assembly of the Chinese cordyceps Ophiocordyceps sinensis.</title>
        <authorList>
            <person name="Shu R."/>
            <person name="Zhang J."/>
            <person name="Meng Q."/>
            <person name="Zhang H."/>
            <person name="Zhou G."/>
            <person name="Li M."/>
            <person name="Wu P."/>
            <person name="Zhao Y."/>
            <person name="Chen C."/>
            <person name="Qin Q."/>
        </authorList>
    </citation>
    <scope>NUCLEOTIDE SEQUENCE [LARGE SCALE GENOMIC DNA]</scope>
    <source>
        <strain evidence="1 2">IOZ07</strain>
    </source>
</reference>
<dbReference type="GO" id="GO:0016020">
    <property type="term" value="C:membrane"/>
    <property type="evidence" value="ECO:0007669"/>
    <property type="project" value="InterPro"/>
</dbReference>
<proteinExistence type="predicted"/>
<dbReference type="PANTHER" id="PTHR12224:SF0">
    <property type="entry name" value="BETA-1,4-MANNOSYL-GLYCOPROTEIN 4-BETA-N-ACETYLGLUCOSAMINYLTRANSFERASE"/>
    <property type="match status" value="1"/>
</dbReference>
<dbReference type="Proteomes" id="UP000557566">
    <property type="component" value="Unassembled WGS sequence"/>
</dbReference>
<accession>A0A8H4LSK4</accession>
<evidence type="ECO:0008006" key="3">
    <source>
        <dbReference type="Google" id="ProtNLM"/>
    </source>
</evidence>
<dbReference type="Pfam" id="PF04724">
    <property type="entry name" value="Glyco_transf_17"/>
    <property type="match status" value="1"/>
</dbReference>
<name>A0A8H4LSK4_9HYPO</name>
<gene>
    <name evidence="1" type="ORF">G6O67_007961</name>
</gene>
<dbReference type="GO" id="GO:0003830">
    <property type="term" value="F:beta-1,4-mannosylglycoprotein 4-beta-N-acetylglucosaminyltransferase activity"/>
    <property type="evidence" value="ECO:0007669"/>
    <property type="project" value="InterPro"/>
</dbReference>
<evidence type="ECO:0000313" key="2">
    <source>
        <dbReference type="Proteomes" id="UP000557566"/>
    </source>
</evidence>
<protein>
    <recommendedName>
        <fullName evidence="3">Glycosyl transferase family 17 protein</fullName>
    </recommendedName>
</protein>
<comment type="caution">
    <text evidence="1">The sequence shown here is derived from an EMBL/GenBank/DDBJ whole genome shotgun (WGS) entry which is preliminary data.</text>
</comment>
<dbReference type="InterPro" id="IPR006813">
    <property type="entry name" value="Glyco_trans_17"/>
</dbReference>
<sequence>MAARTPARKILAIGVFALIWWVFFWPAPHRGGFHQITSAPLPPLDFLKATSDRRRKHAEYYASKAAREFCAAHGYSVYTPRSVSKERKVYDLVMVNSELDFLEIRLNTLYDHVDYFIIVESPKTFQGEKKPLVIKENWAKLRRYHDKMIYHELTFPPGFNPHRAWDYEDLQRNAMYEQAMLGLGGHRTPA</sequence>
<dbReference type="AlphaFoldDB" id="A0A8H4LSK4"/>
<dbReference type="PANTHER" id="PTHR12224">
    <property type="entry name" value="BETA-1,4-MANNOSYL-GLYCOPROTEIN BETA-1,4-N-ACETYLGLUCOSAMINYL-TRANSFERASE"/>
    <property type="match status" value="1"/>
</dbReference>
<dbReference type="GO" id="GO:0006044">
    <property type="term" value="P:N-acetylglucosamine metabolic process"/>
    <property type="evidence" value="ECO:0007669"/>
    <property type="project" value="TreeGrafter"/>
</dbReference>